<evidence type="ECO:0000313" key="6">
    <source>
        <dbReference type="Proteomes" id="UP001187315"/>
    </source>
</evidence>
<dbReference type="PANTHER" id="PTHR19143">
    <property type="entry name" value="FIBRINOGEN/TENASCIN/ANGIOPOEITIN"/>
    <property type="match status" value="1"/>
</dbReference>
<dbReference type="PROSITE" id="PS51406">
    <property type="entry name" value="FIBRINOGEN_C_2"/>
    <property type="match status" value="1"/>
</dbReference>
<dbReference type="GO" id="GO:0055091">
    <property type="term" value="P:phospholipid homeostasis"/>
    <property type="evidence" value="ECO:0007669"/>
    <property type="project" value="TreeGrafter"/>
</dbReference>
<feature type="chain" id="PRO_5041663981" description="Fibrinogen C-terminal domain-containing protein" evidence="3">
    <location>
        <begin position="29"/>
        <end position="468"/>
    </location>
</feature>
<dbReference type="SMART" id="SM00186">
    <property type="entry name" value="FBG"/>
    <property type="match status" value="1"/>
</dbReference>
<keyword evidence="3" id="KW-0732">Signal</keyword>
<dbReference type="AlphaFoldDB" id="A0AA88T251"/>
<dbReference type="Gene3D" id="3.90.215.10">
    <property type="entry name" value="Gamma Fibrinogen, chain A, domain 1"/>
    <property type="match status" value="1"/>
</dbReference>
<dbReference type="InterPro" id="IPR036056">
    <property type="entry name" value="Fibrinogen-like_C"/>
</dbReference>
<dbReference type="Pfam" id="PF00147">
    <property type="entry name" value="Fibrinogen_C"/>
    <property type="match status" value="1"/>
</dbReference>
<gene>
    <name evidence="5" type="ORF">Q7C36_004986</name>
</gene>
<sequence>MTLSHLSVENCLTIKLGLLLLCTFSTNAFPTAAEDTEEPNMPPSDTRSAFAALDEVRLVANGLLQLGKNLRDFVQKTKGQISDIFQKLNIFDKSFNQLSVLTTKIKEEEEELKKTTVVLQANNDEIRSLSLEINSKVDDIMRERIHLWNQVGGIEEKLSGLSQGLLSAEQLVEISAYKELILAQEKSISDLLHSVKEQSEHLKNQKITIKGLENKLNSASLQETLWNFSWDGESYSVSDYLSNYSNDGSFSSEFPRDCGEVFSSGEKTSGVYPIKPNGSEPFLVYCDFTEDGAFTVIQHRQDGSVDFNQSWQRYEDGFGDFKSEFWLGLRKIFSITQQGSSLLHMQMENWKEEKHSMELQYMLDGPDYNYTIHLKVGDPISDTDVPTRLRFSTKDRNDGNSHKTPNCAHDYTGGWWFSACGDVNLNGKCIQSQAHRKGLQGKHNKGQSHFKSTQISIRHHQETYSSRL</sequence>
<organism evidence="5 6">
    <name type="scientific">Tachysurus vachellii</name>
    <name type="common">Darkbarbel catfish</name>
    <name type="synonym">Pelteobagrus vachellii</name>
    <dbReference type="NCBI Taxonomy" id="175792"/>
    <lineage>
        <taxon>Eukaryota</taxon>
        <taxon>Metazoa</taxon>
        <taxon>Chordata</taxon>
        <taxon>Craniata</taxon>
        <taxon>Vertebrata</taxon>
        <taxon>Euteleostomi</taxon>
        <taxon>Actinopterygii</taxon>
        <taxon>Neopterygii</taxon>
        <taxon>Teleostei</taxon>
        <taxon>Ostariophysi</taxon>
        <taxon>Siluriformes</taxon>
        <taxon>Bagridae</taxon>
        <taxon>Tachysurus</taxon>
    </lineage>
</organism>
<feature type="signal peptide" evidence="3">
    <location>
        <begin position="1"/>
        <end position="28"/>
    </location>
</feature>
<dbReference type="Gene3D" id="4.10.530.10">
    <property type="entry name" value="Gamma-fibrinogen Carboxyl Terminal Fragment, domain 2"/>
    <property type="match status" value="1"/>
</dbReference>
<dbReference type="SUPFAM" id="SSF56496">
    <property type="entry name" value="Fibrinogen C-terminal domain-like"/>
    <property type="match status" value="1"/>
</dbReference>
<dbReference type="CDD" id="cd00087">
    <property type="entry name" value="FReD"/>
    <property type="match status" value="1"/>
</dbReference>
<evidence type="ECO:0000256" key="1">
    <source>
        <dbReference type="SAM" id="Coils"/>
    </source>
</evidence>
<evidence type="ECO:0000256" key="2">
    <source>
        <dbReference type="SAM" id="MobiDB-lite"/>
    </source>
</evidence>
<dbReference type="GO" id="GO:0042632">
    <property type="term" value="P:cholesterol homeostasis"/>
    <property type="evidence" value="ECO:0007669"/>
    <property type="project" value="TreeGrafter"/>
</dbReference>
<dbReference type="InterPro" id="IPR002181">
    <property type="entry name" value="Fibrinogen_a/b/g_C_dom"/>
</dbReference>
<feature type="compositionally biased region" description="Basic residues" evidence="2">
    <location>
        <begin position="438"/>
        <end position="448"/>
    </location>
</feature>
<dbReference type="InterPro" id="IPR050373">
    <property type="entry name" value="Fibrinogen_C-term_domain"/>
</dbReference>
<dbReference type="EMBL" id="JAVHJS010000004">
    <property type="protein sequence ID" value="KAK2860820.1"/>
    <property type="molecule type" value="Genomic_DNA"/>
</dbReference>
<dbReference type="GO" id="GO:0070328">
    <property type="term" value="P:triglyceride homeostasis"/>
    <property type="evidence" value="ECO:0007669"/>
    <property type="project" value="TreeGrafter"/>
</dbReference>
<proteinExistence type="predicted"/>
<feature type="domain" description="Fibrinogen C-terminal" evidence="4">
    <location>
        <begin position="249"/>
        <end position="461"/>
    </location>
</feature>
<name>A0AA88T251_TACVA</name>
<feature type="coiled-coil region" evidence="1">
    <location>
        <begin position="195"/>
        <end position="222"/>
    </location>
</feature>
<keyword evidence="1" id="KW-0175">Coiled coil</keyword>
<dbReference type="InterPro" id="IPR014716">
    <property type="entry name" value="Fibrinogen_a/b/g_C_1"/>
</dbReference>
<dbReference type="Proteomes" id="UP001187315">
    <property type="component" value="Unassembled WGS sequence"/>
</dbReference>
<keyword evidence="6" id="KW-1185">Reference proteome</keyword>
<evidence type="ECO:0000259" key="4">
    <source>
        <dbReference type="PROSITE" id="PS51406"/>
    </source>
</evidence>
<evidence type="ECO:0000313" key="5">
    <source>
        <dbReference type="EMBL" id="KAK2860820.1"/>
    </source>
</evidence>
<evidence type="ECO:0000256" key="3">
    <source>
        <dbReference type="SAM" id="SignalP"/>
    </source>
</evidence>
<protein>
    <recommendedName>
        <fullName evidence="4">Fibrinogen C-terminal domain-containing protein</fullName>
    </recommendedName>
</protein>
<dbReference type="GO" id="GO:0005615">
    <property type="term" value="C:extracellular space"/>
    <property type="evidence" value="ECO:0007669"/>
    <property type="project" value="TreeGrafter"/>
</dbReference>
<feature type="region of interest" description="Disordered" evidence="2">
    <location>
        <begin position="438"/>
        <end position="468"/>
    </location>
</feature>
<dbReference type="GO" id="GO:0009395">
    <property type="term" value="P:phospholipid catabolic process"/>
    <property type="evidence" value="ECO:0007669"/>
    <property type="project" value="TreeGrafter"/>
</dbReference>
<dbReference type="PANTHER" id="PTHR19143:SF222">
    <property type="entry name" value="ANGIOPOIETIN-RELATED PROTEIN 3"/>
    <property type="match status" value="1"/>
</dbReference>
<accession>A0AA88T251</accession>
<comment type="caution">
    <text evidence="5">The sequence shown here is derived from an EMBL/GenBank/DDBJ whole genome shotgun (WGS) entry which is preliminary data.</text>
</comment>
<reference evidence="5" key="1">
    <citation type="submission" date="2023-08" db="EMBL/GenBank/DDBJ databases">
        <title>Pelteobagrus vachellii genome.</title>
        <authorList>
            <person name="Liu H."/>
        </authorList>
    </citation>
    <scope>NUCLEOTIDE SEQUENCE</scope>
    <source>
        <strain evidence="5">PRFRI_2022a</strain>
        <tissue evidence="5">Muscle</tissue>
    </source>
</reference>